<dbReference type="Pfam" id="PF07331">
    <property type="entry name" value="TctB"/>
    <property type="match status" value="1"/>
</dbReference>
<feature type="transmembrane region" description="Helical" evidence="1">
    <location>
        <begin position="7"/>
        <end position="23"/>
    </location>
</feature>
<sequence>METIKTNIIFGIVIIIFAGAFYLQTGDFPTESRLLPRLVLIGLMVTGGLMIIDAVVKLKKGTEEGGSKMTKKGFIYQILLPGLLMLGAYLVLRLFGFFVASFVLVIVLFFYQTYQSYGTKINIRHFAKGVMVATVITGLMYIVFSVLLGLPTPDGEIL</sequence>
<dbReference type="Proteomes" id="UP000199318">
    <property type="component" value="Unassembled WGS sequence"/>
</dbReference>
<keyword evidence="1" id="KW-0812">Transmembrane</keyword>
<keyword evidence="1" id="KW-1133">Transmembrane helix</keyword>
<keyword evidence="4" id="KW-1185">Reference proteome</keyword>
<feature type="transmembrane region" description="Helical" evidence="1">
    <location>
        <begin position="35"/>
        <end position="52"/>
    </location>
</feature>
<comment type="caution">
    <text evidence="3">The sequence shown here is derived from an EMBL/GenBank/DDBJ whole genome shotgun (WGS) entry which is preliminary data.</text>
</comment>
<dbReference type="AlphaFoldDB" id="A0A1H9WEP8"/>
<organism evidence="3 4">
    <name type="scientific">Salisediminibacterium halotolerans</name>
    <dbReference type="NCBI Taxonomy" id="517425"/>
    <lineage>
        <taxon>Bacteria</taxon>
        <taxon>Bacillati</taxon>
        <taxon>Bacillota</taxon>
        <taxon>Bacilli</taxon>
        <taxon>Bacillales</taxon>
        <taxon>Bacillaceae</taxon>
        <taxon>Salisediminibacterium</taxon>
    </lineage>
</organism>
<evidence type="ECO:0000259" key="2">
    <source>
        <dbReference type="Pfam" id="PF07331"/>
    </source>
</evidence>
<name>A0A1H9WEP8_9BACI</name>
<protein>
    <submittedName>
        <fullName evidence="3">Tripartite tricarboxylate transporter TctB family protein</fullName>
    </submittedName>
</protein>
<feature type="transmembrane region" description="Helical" evidence="1">
    <location>
        <begin position="97"/>
        <end position="114"/>
    </location>
</feature>
<gene>
    <name evidence="3" type="ORF">SAMN05444126_1336</name>
</gene>
<feature type="domain" description="DUF1468" evidence="2">
    <location>
        <begin position="9"/>
        <end position="153"/>
    </location>
</feature>
<dbReference type="InterPro" id="IPR009936">
    <property type="entry name" value="DUF1468"/>
</dbReference>
<evidence type="ECO:0000313" key="3">
    <source>
        <dbReference type="EMBL" id="SES31923.1"/>
    </source>
</evidence>
<evidence type="ECO:0000256" key="1">
    <source>
        <dbReference type="SAM" id="Phobius"/>
    </source>
</evidence>
<accession>A0A1H9WEP8</accession>
<keyword evidence="1" id="KW-0472">Membrane</keyword>
<dbReference type="OrthoDB" id="1952661at2"/>
<reference evidence="4" key="1">
    <citation type="submission" date="2016-10" db="EMBL/GenBank/DDBJ databases">
        <authorList>
            <person name="de Groot N.N."/>
        </authorList>
    </citation>
    <scope>NUCLEOTIDE SEQUENCE [LARGE SCALE GENOMIC DNA]</scope>
    <source>
        <strain evidence="4">10nlg</strain>
    </source>
</reference>
<feature type="transmembrane region" description="Helical" evidence="1">
    <location>
        <begin position="126"/>
        <end position="150"/>
    </location>
</feature>
<evidence type="ECO:0000313" key="4">
    <source>
        <dbReference type="Proteomes" id="UP000199318"/>
    </source>
</evidence>
<proteinExistence type="predicted"/>
<feature type="transmembrane region" description="Helical" evidence="1">
    <location>
        <begin position="73"/>
        <end position="91"/>
    </location>
</feature>
<dbReference type="EMBL" id="FOGV01000033">
    <property type="protein sequence ID" value="SES31923.1"/>
    <property type="molecule type" value="Genomic_DNA"/>
</dbReference>
<dbReference type="STRING" id="1464123.SAMN05444126_1336"/>
<dbReference type="RefSeq" id="WP_093074677.1">
    <property type="nucleotide sequence ID" value="NZ_BJVE01000001.1"/>
</dbReference>